<reference evidence="1" key="1">
    <citation type="submission" date="2020-06" db="EMBL/GenBank/DDBJ databases">
        <title>WGS assembly of Ceratodon purpureus strain R40.</title>
        <authorList>
            <person name="Carey S.B."/>
            <person name="Jenkins J."/>
            <person name="Shu S."/>
            <person name="Lovell J.T."/>
            <person name="Sreedasyam A."/>
            <person name="Maumus F."/>
            <person name="Tiley G.P."/>
            <person name="Fernandez-Pozo N."/>
            <person name="Barry K."/>
            <person name="Chen C."/>
            <person name="Wang M."/>
            <person name="Lipzen A."/>
            <person name="Daum C."/>
            <person name="Saski C.A."/>
            <person name="Payton A.C."/>
            <person name="Mcbreen J.C."/>
            <person name="Conrad R.E."/>
            <person name="Kollar L.M."/>
            <person name="Olsson S."/>
            <person name="Huttunen S."/>
            <person name="Landis J.B."/>
            <person name="Wickett N.J."/>
            <person name="Johnson M.G."/>
            <person name="Rensing S.A."/>
            <person name="Grimwood J."/>
            <person name="Schmutz J."/>
            <person name="Mcdaniel S.F."/>
        </authorList>
    </citation>
    <scope>NUCLEOTIDE SEQUENCE</scope>
    <source>
        <strain evidence="1">R40</strain>
    </source>
</reference>
<evidence type="ECO:0000313" key="2">
    <source>
        <dbReference type="Proteomes" id="UP000822688"/>
    </source>
</evidence>
<protein>
    <submittedName>
        <fullName evidence="1">Uncharacterized protein</fullName>
    </submittedName>
</protein>
<evidence type="ECO:0000313" key="1">
    <source>
        <dbReference type="EMBL" id="KAG0587102.1"/>
    </source>
</evidence>
<name>A0A8T0IVE7_CERPU</name>
<dbReference type="Proteomes" id="UP000822688">
    <property type="component" value="Chromosome 2"/>
</dbReference>
<accession>A0A8T0IVE7</accession>
<dbReference type="EMBL" id="CM026422">
    <property type="protein sequence ID" value="KAG0587102.1"/>
    <property type="molecule type" value="Genomic_DNA"/>
</dbReference>
<sequence length="155" mass="17535">MNHKHENLPKCPCLICTFFVTHKPIDSTFPALLFPHKESSPHPYILGLTNAPRAPKQPNIHITTEKNVTQFYCTKLSTIHKLAQFHTSPTFTATSSLCTHSKPKLSSQSTASLYPTNHLELTKRKTNSQTRPGEAQLGTWVCRKQMVRHVHQPLT</sequence>
<proteinExistence type="predicted"/>
<dbReference type="AlphaFoldDB" id="A0A8T0IVE7"/>
<organism evidence="1 2">
    <name type="scientific">Ceratodon purpureus</name>
    <name type="common">Fire moss</name>
    <name type="synonym">Dicranum purpureum</name>
    <dbReference type="NCBI Taxonomy" id="3225"/>
    <lineage>
        <taxon>Eukaryota</taxon>
        <taxon>Viridiplantae</taxon>
        <taxon>Streptophyta</taxon>
        <taxon>Embryophyta</taxon>
        <taxon>Bryophyta</taxon>
        <taxon>Bryophytina</taxon>
        <taxon>Bryopsida</taxon>
        <taxon>Dicranidae</taxon>
        <taxon>Pseudoditrichales</taxon>
        <taxon>Ditrichaceae</taxon>
        <taxon>Ceratodon</taxon>
    </lineage>
</organism>
<keyword evidence="2" id="KW-1185">Reference proteome</keyword>
<comment type="caution">
    <text evidence="1">The sequence shown here is derived from an EMBL/GenBank/DDBJ whole genome shotgun (WGS) entry which is preliminary data.</text>
</comment>
<gene>
    <name evidence="1" type="ORF">KC19_2G140800</name>
</gene>